<dbReference type="SUPFAM" id="SSF81383">
    <property type="entry name" value="F-box domain"/>
    <property type="match status" value="1"/>
</dbReference>
<evidence type="ECO:0000256" key="1">
    <source>
        <dbReference type="ARBA" id="ARBA00004123"/>
    </source>
</evidence>
<dbReference type="GeneTree" id="ENSGT00390000011669"/>
<dbReference type="GO" id="GO:0000724">
    <property type="term" value="P:double-strand break repair via homologous recombination"/>
    <property type="evidence" value="ECO:0007669"/>
    <property type="project" value="TreeGrafter"/>
</dbReference>
<keyword evidence="8" id="KW-0833">Ubl conjugation pathway</keyword>
<evidence type="ECO:0000256" key="22">
    <source>
        <dbReference type="SAM" id="MobiDB-lite"/>
    </source>
</evidence>
<dbReference type="GO" id="GO:0003677">
    <property type="term" value="F:DNA binding"/>
    <property type="evidence" value="ECO:0007669"/>
    <property type="project" value="UniProtKB-KW"/>
</dbReference>
<dbReference type="PANTHER" id="PTHR11070">
    <property type="entry name" value="UVRD / RECB / PCRA DNA HELICASE FAMILY MEMBER"/>
    <property type="match status" value="1"/>
</dbReference>
<dbReference type="InterPro" id="IPR014016">
    <property type="entry name" value="UvrD-like_ATP-bd"/>
</dbReference>
<evidence type="ECO:0000256" key="8">
    <source>
        <dbReference type="ARBA" id="ARBA00022786"/>
    </source>
</evidence>
<evidence type="ECO:0000256" key="10">
    <source>
        <dbReference type="ARBA" id="ARBA00022806"/>
    </source>
</evidence>
<accession>A0A7N8X178</accession>
<evidence type="ECO:0000256" key="9">
    <source>
        <dbReference type="ARBA" id="ARBA00022801"/>
    </source>
</evidence>
<dbReference type="CDD" id="cd22095">
    <property type="entry name" value="F-box_FBXO18"/>
    <property type="match status" value="1"/>
</dbReference>
<dbReference type="SMART" id="SM00256">
    <property type="entry name" value="FBOX"/>
    <property type="match status" value="1"/>
</dbReference>
<dbReference type="Pfam" id="PF00580">
    <property type="entry name" value="UvrD-helicase"/>
    <property type="match status" value="1"/>
</dbReference>
<keyword evidence="5" id="KW-0158">Chromosome</keyword>
<evidence type="ECO:0000256" key="19">
    <source>
        <dbReference type="ARBA" id="ARBA00071173"/>
    </source>
</evidence>
<organism evidence="24 25">
    <name type="scientific">Mastacembelus armatus</name>
    <name type="common">zig-zag eel</name>
    <dbReference type="NCBI Taxonomy" id="205130"/>
    <lineage>
        <taxon>Eukaryota</taxon>
        <taxon>Metazoa</taxon>
        <taxon>Chordata</taxon>
        <taxon>Craniata</taxon>
        <taxon>Vertebrata</taxon>
        <taxon>Euteleostomi</taxon>
        <taxon>Actinopterygii</taxon>
        <taxon>Neopterygii</taxon>
        <taxon>Teleostei</taxon>
        <taxon>Neoteleostei</taxon>
        <taxon>Acanthomorphata</taxon>
        <taxon>Anabantaria</taxon>
        <taxon>Synbranchiformes</taxon>
        <taxon>Mastacembelidae</taxon>
        <taxon>Mastacembelus</taxon>
    </lineage>
</organism>
<dbReference type="EC" id="5.6.2.4" evidence="17"/>
<dbReference type="InterPro" id="IPR036047">
    <property type="entry name" value="F-box-like_dom_sf"/>
</dbReference>
<evidence type="ECO:0000256" key="12">
    <source>
        <dbReference type="ARBA" id="ARBA00023125"/>
    </source>
</evidence>
<dbReference type="Ensembl" id="ENSMAMT00000037403.1">
    <property type="protein sequence ID" value="ENSMAMP00000044231.1"/>
    <property type="gene ID" value="ENSMAMG00000000527.2"/>
</dbReference>
<evidence type="ECO:0000256" key="14">
    <source>
        <dbReference type="ARBA" id="ARBA00023235"/>
    </source>
</evidence>
<comment type="similarity">
    <text evidence="4">Belongs to the helicase family. UvrD subfamily.</text>
</comment>
<evidence type="ECO:0000256" key="7">
    <source>
        <dbReference type="ARBA" id="ARBA00022763"/>
    </source>
</evidence>
<proteinExistence type="inferred from homology"/>
<feature type="region of interest" description="Disordered" evidence="22">
    <location>
        <begin position="19"/>
        <end position="71"/>
    </location>
</feature>
<dbReference type="Pfam" id="PF13361">
    <property type="entry name" value="UvrD_C"/>
    <property type="match status" value="1"/>
</dbReference>
<name>A0A7N8X178_9TELE</name>
<dbReference type="GO" id="GO:0005634">
    <property type="term" value="C:nucleus"/>
    <property type="evidence" value="ECO:0007669"/>
    <property type="project" value="UniProtKB-SubCell"/>
</dbReference>
<keyword evidence="6" id="KW-0547">Nucleotide-binding</keyword>
<keyword evidence="14" id="KW-0413">Isomerase</keyword>
<evidence type="ECO:0000313" key="24">
    <source>
        <dbReference type="Ensembl" id="ENSMAMP00000044231.1"/>
    </source>
</evidence>
<dbReference type="InterPro" id="IPR027417">
    <property type="entry name" value="P-loop_NTPase"/>
</dbReference>
<keyword evidence="11" id="KW-0067">ATP-binding</keyword>
<dbReference type="PANTHER" id="PTHR11070:SF30">
    <property type="entry name" value="F-BOX DNA HELICASE 1"/>
    <property type="match status" value="1"/>
</dbReference>
<comment type="pathway">
    <text evidence="3">Protein modification; protein ubiquitination.</text>
</comment>
<feature type="domain" description="F-box" evidence="23">
    <location>
        <begin position="174"/>
        <end position="228"/>
    </location>
</feature>
<dbReference type="GO" id="GO:0031297">
    <property type="term" value="P:replication fork processing"/>
    <property type="evidence" value="ECO:0007669"/>
    <property type="project" value="TreeGrafter"/>
</dbReference>
<dbReference type="InterPro" id="IPR001810">
    <property type="entry name" value="F-box_dom"/>
</dbReference>
<dbReference type="SUPFAM" id="SSF52540">
    <property type="entry name" value="P-loop containing nucleoside triphosphate hydrolases"/>
    <property type="match status" value="1"/>
</dbReference>
<feature type="compositionally biased region" description="Polar residues" evidence="22">
    <location>
        <begin position="30"/>
        <end position="43"/>
    </location>
</feature>
<keyword evidence="13" id="KW-0234">DNA repair</keyword>
<evidence type="ECO:0000256" key="13">
    <source>
        <dbReference type="ARBA" id="ARBA00023204"/>
    </source>
</evidence>
<dbReference type="GO" id="GO:0005694">
    <property type="term" value="C:chromosome"/>
    <property type="evidence" value="ECO:0007669"/>
    <property type="project" value="UniProtKB-SubCell"/>
</dbReference>
<evidence type="ECO:0000256" key="3">
    <source>
        <dbReference type="ARBA" id="ARBA00004906"/>
    </source>
</evidence>
<keyword evidence="7" id="KW-0227">DNA damage</keyword>
<dbReference type="FunFam" id="1.20.1280.50:FF:000011">
    <property type="entry name" value="F-box DNA helicase 1"/>
    <property type="match status" value="1"/>
</dbReference>
<dbReference type="AlphaFoldDB" id="A0A7N8X178"/>
<dbReference type="Proteomes" id="UP000261640">
    <property type="component" value="Unplaced"/>
</dbReference>
<evidence type="ECO:0000256" key="4">
    <source>
        <dbReference type="ARBA" id="ARBA00009922"/>
    </source>
</evidence>
<dbReference type="Gene3D" id="1.20.1280.50">
    <property type="match status" value="1"/>
</dbReference>
<dbReference type="PROSITE" id="PS50181">
    <property type="entry name" value="FBOX"/>
    <property type="match status" value="1"/>
</dbReference>
<evidence type="ECO:0000256" key="16">
    <source>
        <dbReference type="ARBA" id="ARBA00034617"/>
    </source>
</evidence>
<comment type="subcellular location">
    <subcellularLocation>
        <location evidence="2">Chromosome</location>
    </subcellularLocation>
    <subcellularLocation>
        <location evidence="1">Nucleus</location>
    </subcellularLocation>
</comment>
<dbReference type="GO" id="GO:0043138">
    <property type="term" value="F:3'-5' DNA helicase activity"/>
    <property type="evidence" value="ECO:0007669"/>
    <property type="project" value="UniProtKB-EC"/>
</dbReference>
<evidence type="ECO:0000256" key="11">
    <source>
        <dbReference type="ARBA" id="ARBA00022840"/>
    </source>
</evidence>
<evidence type="ECO:0000256" key="2">
    <source>
        <dbReference type="ARBA" id="ARBA00004286"/>
    </source>
</evidence>
<keyword evidence="12" id="KW-0238">DNA-binding</keyword>
<evidence type="ECO:0000256" key="18">
    <source>
        <dbReference type="ARBA" id="ARBA00048988"/>
    </source>
</evidence>
<keyword evidence="15" id="KW-0539">Nucleus</keyword>
<dbReference type="GO" id="GO:0005524">
    <property type="term" value="F:ATP binding"/>
    <property type="evidence" value="ECO:0007669"/>
    <property type="project" value="UniProtKB-KW"/>
</dbReference>
<keyword evidence="25" id="KW-1185">Reference proteome</keyword>
<keyword evidence="9" id="KW-0378">Hydrolase</keyword>
<evidence type="ECO:0000256" key="21">
    <source>
        <dbReference type="ARBA" id="ARBA00079567"/>
    </source>
</evidence>
<evidence type="ECO:0000313" key="25">
    <source>
        <dbReference type="Proteomes" id="UP000261640"/>
    </source>
</evidence>
<reference evidence="24" key="1">
    <citation type="submission" date="2025-08" db="UniProtKB">
        <authorList>
            <consortium name="Ensembl"/>
        </authorList>
    </citation>
    <scope>IDENTIFICATION</scope>
</reference>
<sequence length="1000" mass="113033">MSGIFPLHYQRRHLNAQECDDLGRSREGTDTLTQPHAMNQSWGNRDPNRGLYPRTPTKRWKPGSASESPARKQMAIGNYFSVTGVIRSSPHKSSQPCSSTCANGLSGECFPGEEPKVLKEYEEDEDDDDDDDDVSLLAAPLAPVANVDEDDEVDALPDAHYGLLGSNSVLLQPQGCMDDLPEEVLREVLCLLPAQDLYRSVSLVCRHWRNIVQDVKFVPFKKKYYRYMMREKETVLEIFSILKSSGIIDPSMSQNSIRNLVPTDVLGCVKKHRLFPQAEASIRLRIPDAQNVFMITWELKIFTSFSFLSHFQGPNPYAAMAVILILSENVGDVQGLVSLLRGCMSHTAITEYLSHMALMLLALKRNNIQINNRVHYNIYYVLHLMENVCASVSTRQPQIHLTREQHQILSHDIQTDHVVKIIAFAGTGKTTTLIKYAERRPHLRFLYVAFNKSVAREAQRRFPKNVQCKTVHSLAFSDVGKRYLFRKKLTFNLNPYTINSVLPEGRGGFSKAKVVITTLNTFMASTDQSITTKHVPDSHITNSRIRKTIDHDEKRLFVNDAQMIWNKMKDLSETKVDAYFMTHDGYLKLWQLQVPRPCLSDQYDVLFIDEAQDCTPAIMDVLLSQCCGKILVGDPHQQIYTFKGAVNALQIVDHTHIYYLTQSFRFGAEIAYVGATILSVCKDVQKILVGGKQEAILCRCNFTVFCEAVQLIDAKPHCRVHFIGDIKNIGLDRILDIWRLMQMARQEIKGKERPKFKDPLIRFFANKSQNPFWALKAYITQTEDLELQTKLNIVENYGSRIPELVTRLHGCAEKNFHKADFIVGTVHKAKGLEFDIVMVTDDFVKVPSSRHNLHHSPDFSFVVSETLGGQGGVVDTWNLLYVAVTRAKTSLIITKTICRILTMAGEYFLKSEMPGSVIKPAPCSIPNCPNCVTPGSAFVMCKRQMKCTDGVSEGGPLCERCVWTRIGPTAFLMTDDVLSMAEIPERLGPPVLHEMLLALF</sequence>
<dbReference type="Pfam" id="PF00646">
    <property type="entry name" value="F-box"/>
    <property type="match status" value="1"/>
</dbReference>
<dbReference type="Gene3D" id="3.40.50.300">
    <property type="entry name" value="P-loop containing nucleotide triphosphate hydrolases"/>
    <property type="match status" value="2"/>
</dbReference>
<comment type="catalytic activity">
    <reaction evidence="18">
        <text>ATP + H2O = ADP + phosphate + H(+)</text>
        <dbReference type="Rhea" id="RHEA:13065"/>
        <dbReference type="ChEBI" id="CHEBI:15377"/>
        <dbReference type="ChEBI" id="CHEBI:15378"/>
        <dbReference type="ChEBI" id="CHEBI:30616"/>
        <dbReference type="ChEBI" id="CHEBI:43474"/>
        <dbReference type="ChEBI" id="CHEBI:456216"/>
        <dbReference type="EC" id="5.6.2.4"/>
    </reaction>
</comment>
<evidence type="ECO:0000259" key="23">
    <source>
        <dbReference type="PROSITE" id="PS50181"/>
    </source>
</evidence>
<evidence type="ECO:0000256" key="20">
    <source>
        <dbReference type="ARBA" id="ARBA00075040"/>
    </source>
</evidence>
<dbReference type="InterPro" id="IPR000212">
    <property type="entry name" value="DNA_helicase_UvrD/REP"/>
</dbReference>
<evidence type="ECO:0000256" key="17">
    <source>
        <dbReference type="ARBA" id="ARBA00034808"/>
    </source>
</evidence>
<keyword evidence="10" id="KW-0347">Helicase</keyword>
<evidence type="ECO:0000256" key="6">
    <source>
        <dbReference type="ARBA" id="ARBA00022741"/>
    </source>
</evidence>
<dbReference type="InterPro" id="IPR014017">
    <property type="entry name" value="DNA_helicase_UvrD-like_C"/>
</dbReference>
<evidence type="ECO:0000256" key="5">
    <source>
        <dbReference type="ARBA" id="ARBA00022454"/>
    </source>
</evidence>
<protein>
    <recommendedName>
        <fullName evidence="19">F-box DNA helicase 1</fullName>
        <ecNumber evidence="17">5.6.2.4</ecNumber>
    </recommendedName>
    <alternativeName>
        <fullName evidence="21">DNA 3'-5' helicase 1</fullName>
    </alternativeName>
    <alternativeName>
        <fullName evidence="20">F-box only protein 18</fullName>
    </alternativeName>
</protein>
<evidence type="ECO:0000256" key="15">
    <source>
        <dbReference type="ARBA" id="ARBA00023242"/>
    </source>
</evidence>
<comment type="catalytic activity">
    <reaction evidence="16">
        <text>Couples ATP hydrolysis with the unwinding of duplex DNA by translocating in the 3'-5' direction.</text>
        <dbReference type="EC" id="5.6.2.4"/>
    </reaction>
</comment>
<dbReference type="GO" id="GO:0016787">
    <property type="term" value="F:hydrolase activity"/>
    <property type="evidence" value="ECO:0007669"/>
    <property type="project" value="UniProtKB-KW"/>
</dbReference>
<reference evidence="24" key="2">
    <citation type="submission" date="2025-09" db="UniProtKB">
        <authorList>
            <consortium name="Ensembl"/>
        </authorList>
    </citation>
    <scope>IDENTIFICATION</scope>
</reference>